<proteinExistence type="predicted"/>
<dbReference type="EMBL" id="MDHN01000043">
    <property type="protein sequence ID" value="OFC68761.1"/>
    <property type="molecule type" value="Genomic_DNA"/>
</dbReference>
<dbReference type="Pfam" id="PF10987">
    <property type="entry name" value="DUF2806"/>
    <property type="match status" value="1"/>
</dbReference>
<protein>
    <submittedName>
        <fullName evidence="2">TIGR03899 family protein</fullName>
    </submittedName>
</protein>
<reference evidence="2 3" key="1">
    <citation type="submission" date="2016-08" db="EMBL/GenBank/DDBJ databases">
        <authorList>
            <person name="Seilhamer J.J."/>
        </authorList>
    </citation>
    <scope>NUCLEOTIDE SEQUENCE [LARGE SCALE GENOMIC DNA]</scope>
    <source>
        <strain evidence="2 3">KCTC 42603</strain>
    </source>
</reference>
<accession>A0A1E7Z5S7</accession>
<evidence type="ECO:0000313" key="2">
    <source>
        <dbReference type="EMBL" id="OFC68761.1"/>
    </source>
</evidence>
<name>A0A1E7Z5S7_9ALTE</name>
<dbReference type="AlphaFoldDB" id="A0A1E7Z5S7"/>
<organism evidence="2 3">
    <name type="scientific">Alteromonas confluentis</name>
    <dbReference type="NCBI Taxonomy" id="1656094"/>
    <lineage>
        <taxon>Bacteria</taxon>
        <taxon>Pseudomonadati</taxon>
        <taxon>Pseudomonadota</taxon>
        <taxon>Gammaproteobacteria</taxon>
        <taxon>Alteromonadales</taxon>
        <taxon>Alteromonadaceae</taxon>
        <taxon>Alteromonas/Salinimonas group</taxon>
        <taxon>Alteromonas</taxon>
    </lineage>
</organism>
<dbReference type="NCBIfam" id="TIGR03899">
    <property type="entry name" value="TIGR03899 family protein"/>
    <property type="match status" value="1"/>
</dbReference>
<dbReference type="STRING" id="1656094.BFC18_00540"/>
<dbReference type="OrthoDB" id="886161at2"/>
<sequence>MKVTDSGNSSAAVPLSTATLKQAPQSSASENVKRSSSASRSATDNVQRIQSLFARVGISPSMIMPDEDTRQRAIKRRNDIQALAKIRNLQAVMEAAMGVSLTETSEEMVDPDWFYAFSQLAENIYSPAMQTLWGKIFAVEVSKPGSFSLRSLETLKALTQRDAAIFSRAASLSCVRQGDSEPRILTGYHQKPGFWAFLGQRQPESLNLASYGVSYPDLLALTDMKLIFASEIESGELEQGQSIKWRCGQETFHLVPNRQGLALVYYKFTSTGAELARLISRQSAAAYVNALKERFSGPFTIE</sequence>
<dbReference type="Proteomes" id="UP000175691">
    <property type="component" value="Unassembled WGS sequence"/>
</dbReference>
<gene>
    <name evidence="2" type="ORF">BFC18_00540</name>
</gene>
<dbReference type="InterPro" id="IPR021254">
    <property type="entry name" value="DUF2806"/>
</dbReference>
<comment type="caution">
    <text evidence="2">The sequence shown here is derived from an EMBL/GenBank/DDBJ whole genome shotgun (WGS) entry which is preliminary data.</text>
</comment>
<keyword evidence="3" id="KW-1185">Reference proteome</keyword>
<evidence type="ECO:0000256" key="1">
    <source>
        <dbReference type="SAM" id="MobiDB-lite"/>
    </source>
</evidence>
<evidence type="ECO:0000313" key="3">
    <source>
        <dbReference type="Proteomes" id="UP000175691"/>
    </source>
</evidence>
<feature type="region of interest" description="Disordered" evidence="1">
    <location>
        <begin position="1"/>
        <end position="44"/>
    </location>
</feature>
<dbReference type="RefSeq" id="WP_070127613.1">
    <property type="nucleotide sequence ID" value="NZ_MDHN01000043.1"/>
</dbReference>